<protein>
    <submittedName>
        <fullName evidence="1">Uncharacterized protein</fullName>
    </submittedName>
</protein>
<dbReference type="AlphaFoldDB" id="A0A803R009"/>
<evidence type="ECO:0000313" key="1">
    <source>
        <dbReference type="EnsemblPlants" id="cds.novel_model_3440_5bd9a17a.2.5bd9b138"/>
    </source>
</evidence>
<evidence type="ECO:0000313" key="2">
    <source>
        <dbReference type="Proteomes" id="UP000596661"/>
    </source>
</evidence>
<reference evidence="1 2" key="1">
    <citation type="submission" date="2018-11" db="EMBL/GenBank/DDBJ databases">
        <authorList>
            <person name="Grassa J C."/>
        </authorList>
    </citation>
    <scope>NUCLEOTIDE SEQUENCE [LARGE SCALE GENOMIC DNA]</scope>
</reference>
<accession>A0A803R009</accession>
<dbReference type="Gramene" id="novel_model_3439_5bd9a17a">
    <property type="protein sequence ID" value="cds.novel_model_3439_5bd9a17a"/>
    <property type="gene ID" value="novel_gene_1823_5bd9a17a"/>
</dbReference>
<dbReference type="EMBL" id="UZAU01000286">
    <property type="status" value="NOT_ANNOTATED_CDS"/>
    <property type="molecule type" value="Genomic_DNA"/>
</dbReference>
<sequence>MEETAYHQMRSNSAVDEINQVMCNSNQFDRKSKPTTNQRSTCVYDQERRGKNWLTWPSMHGCKKPNRQYKQTYILILIYKYKPLRKHIESKRHIEIIAICSQIRTK</sequence>
<dbReference type="Proteomes" id="UP000596661">
    <property type="component" value="Chromosome 3"/>
</dbReference>
<dbReference type="EnsemblPlants" id="novel_model_3440_5bd9a17a.2.5bd9b138">
    <property type="protein sequence ID" value="cds.novel_model_3440_5bd9a17a.2.5bd9b138"/>
    <property type="gene ID" value="novel_gene_1823_5bd9a17a"/>
</dbReference>
<proteinExistence type="predicted"/>
<accession>A0A803R007</accession>
<reference evidence="1" key="2">
    <citation type="submission" date="2021-03" db="UniProtKB">
        <authorList>
            <consortium name="EnsemblPlants"/>
        </authorList>
    </citation>
    <scope>IDENTIFICATION</scope>
</reference>
<dbReference type="Gramene" id="novel_model_3440_5bd9a17a.2.5bd9b138">
    <property type="protein sequence ID" value="cds.novel_model_3440_5bd9a17a.2.5bd9b138"/>
    <property type="gene ID" value="novel_gene_1823_5bd9a17a"/>
</dbReference>
<keyword evidence="2" id="KW-1185">Reference proteome</keyword>
<organism evidence="1 2">
    <name type="scientific">Cannabis sativa</name>
    <name type="common">Hemp</name>
    <name type="synonym">Marijuana</name>
    <dbReference type="NCBI Taxonomy" id="3483"/>
    <lineage>
        <taxon>Eukaryota</taxon>
        <taxon>Viridiplantae</taxon>
        <taxon>Streptophyta</taxon>
        <taxon>Embryophyta</taxon>
        <taxon>Tracheophyta</taxon>
        <taxon>Spermatophyta</taxon>
        <taxon>Magnoliopsida</taxon>
        <taxon>eudicotyledons</taxon>
        <taxon>Gunneridae</taxon>
        <taxon>Pentapetalae</taxon>
        <taxon>rosids</taxon>
        <taxon>fabids</taxon>
        <taxon>Rosales</taxon>
        <taxon>Cannabaceae</taxon>
        <taxon>Cannabis</taxon>
    </lineage>
</organism>
<dbReference type="EnsemblPlants" id="novel_model_3439_5bd9a17a">
    <property type="protein sequence ID" value="cds.novel_model_3439_5bd9a17a"/>
    <property type="gene ID" value="novel_gene_1823_5bd9a17a"/>
</dbReference>
<name>A0A803R009_CANSA</name>